<protein>
    <recommendedName>
        <fullName evidence="4">Secreted protein</fullName>
    </recommendedName>
</protein>
<evidence type="ECO:0000256" key="1">
    <source>
        <dbReference type="SAM" id="SignalP"/>
    </source>
</evidence>
<accession>A0ABS7TJB3</accession>
<gene>
    <name evidence="2" type="ORF">K7C98_03480</name>
</gene>
<evidence type="ECO:0000313" key="2">
    <source>
        <dbReference type="EMBL" id="MBZ5708304.1"/>
    </source>
</evidence>
<comment type="caution">
    <text evidence="2">The sequence shown here is derived from an EMBL/GenBank/DDBJ whole genome shotgun (WGS) entry which is preliminary data.</text>
</comment>
<sequence>MWPLVLGVAALLVAPAPAEALSCWSPGWTRGGELVVTEDVPIDAHPWRLFSCGSEPEACTLEAEGYSGFADPVRLGSNCRVDEGEVGFGELIEYVPREPLVAGETYTMSCPAGIQDYGQNEFTVGDAAASPPEEVTLREVRIERGTDGGCCGGDADNLLIRLDDLEAPYLREGGRIELRYPTGEIYPISVRDEPELRLPPTAGPLEFTPVAANGARGETLRLEPEEIGEREAVYIPCAVGQRHFGAAPWLLAPLLWIAGRRRRRA</sequence>
<name>A0ABS7TJB3_9BACT</name>
<evidence type="ECO:0000313" key="3">
    <source>
        <dbReference type="Proteomes" id="UP001139031"/>
    </source>
</evidence>
<proteinExistence type="predicted"/>
<keyword evidence="1" id="KW-0732">Signal</keyword>
<feature type="signal peptide" evidence="1">
    <location>
        <begin position="1"/>
        <end position="20"/>
    </location>
</feature>
<dbReference type="RefSeq" id="WP_224190054.1">
    <property type="nucleotide sequence ID" value="NZ_JAIRAU010000001.1"/>
</dbReference>
<keyword evidence="3" id="KW-1185">Reference proteome</keyword>
<reference evidence="2" key="1">
    <citation type="submission" date="2021-08" db="EMBL/GenBank/DDBJ databases">
        <authorList>
            <person name="Stevens D.C."/>
        </authorList>
    </citation>
    <scope>NUCLEOTIDE SEQUENCE</scope>
    <source>
        <strain evidence="2">DSM 53165</strain>
    </source>
</reference>
<dbReference type="Proteomes" id="UP001139031">
    <property type="component" value="Unassembled WGS sequence"/>
</dbReference>
<organism evidence="2 3">
    <name type="scientific">Nannocystis pusilla</name>
    <dbReference type="NCBI Taxonomy" id="889268"/>
    <lineage>
        <taxon>Bacteria</taxon>
        <taxon>Pseudomonadati</taxon>
        <taxon>Myxococcota</taxon>
        <taxon>Polyangia</taxon>
        <taxon>Nannocystales</taxon>
        <taxon>Nannocystaceae</taxon>
        <taxon>Nannocystis</taxon>
    </lineage>
</organism>
<feature type="chain" id="PRO_5046113110" description="Secreted protein" evidence="1">
    <location>
        <begin position="21"/>
        <end position="265"/>
    </location>
</feature>
<evidence type="ECO:0008006" key="4">
    <source>
        <dbReference type="Google" id="ProtNLM"/>
    </source>
</evidence>
<dbReference type="EMBL" id="JAIRAU010000001">
    <property type="protein sequence ID" value="MBZ5708304.1"/>
    <property type="molecule type" value="Genomic_DNA"/>
</dbReference>